<dbReference type="Pfam" id="PF00169">
    <property type="entry name" value="PH"/>
    <property type="match status" value="1"/>
</dbReference>
<dbReference type="InterPro" id="IPR037840">
    <property type="entry name" value="PH_Anillin"/>
</dbReference>
<name>A0A8K0A5S7_BRALA</name>
<evidence type="ECO:0000256" key="3">
    <source>
        <dbReference type="ARBA" id="ARBA00057106"/>
    </source>
</evidence>
<evidence type="ECO:0000256" key="1">
    <source>
        <dbReference type="ARBA" id="ARBA00023054"/>
    </source>
</evidence>
<feature type="compositionally biased region" description="Polar residues" evidence="5">
    <location>
        <begin position="112"/>
        <end position="126"/>
    </location>
</feature>
<gene>
    <name evidence="7" type="primary">ANLN</name>
    <name evidence="7" type="ORF">BLAG_LOCUS22334</name>
</gene>
<evidence type="ECO:0000256" key="5">
    <source>
        <dbReference type="SAM" id="MobiDB-lite"/>
    </source>
</evidence>
<dbReference type="SMART" id="SM00233">
    <property type="entry name" value="PH"/>
    <property type="match status" value="1"/>
</dbReference>
<feature type="compositionally biased region" description="Basic and acidic residues" evidence="5">
    <location>
        <begin position="34"/>
        <end position="45"/>
    </location>
</feature>
<dbReference type="SUPFAM" id="SSF50729">
    <property type="entry name" value="PH domain-like"/>
    <property type="match status" value="1"/>
</dbReference>
<dbReference type="EMBL" id="OV696692">
    <property type="protein sequence ID" value="CAH1269815.1"/>
    <property type="molecule type" value="Genomic_DNA"/>
</dbReference>
<protein>
    <recommendedName>
        <fullName evidence="4">Anillin</fullName>
    </recommendedName>
</protein>
<evidence type="ECO:0000313" key="7">
    <source>
        <dbReference type="EMBL" id="CAH1269815.1"/>
    </source>
</evidence>
<evidence type="ECO:0000256" key="4">
    <source>
        <dbReference type="ARBA" id="ARBA00071355"/>
    </source>
</evidence>
<dbReference type="InterPro" id="IPR012966">
    <property type="entry name" value="AHD"/>
</dbReference>
<dbReference type="Pfam" id="PF08174">
    <property type="entry name" value="Anillin"/>
    <property type="match status" value="1"/>
</dbReference>
<feature type="region of interest" description="Disordered" evidence="5">
    <location>
        <begin position="20"/>
        <end position="298"/>
    </location>
</feature>
<dbReference type="FunFam" id="2.30.29.30:FF:000111">
    <property type="entry name" value="anillin isoform X1"/>
    <property type="match status" value="1"/>
</dbReference>
<dbReference type="InterPro" id="IPR011993">
    <property type="entry name" value="PH-like_dom_sf"/>
</dbReference>
<feature type="compositionally biased region" description="Acidic residues" evidence="5">
    <location>
        <begin position="483"/>
        <end position="501"/>
    </location>
</feature>
<dbReference type="Proteomes" id="UP000838412">
    <property type="component" value="Chromosome 7"/>
</dbReference>
<dbReference type="OrthoDB" id="5915976at2759"/>
<dbReference type="AlphaFoldDB" id="A0A8K0A5S7"/>
<feature type="compositionally biased region" description="Basic and acidic residues" evidence="5">
    <location>
        <begin position="444"/>
        <end position="455"/>
    </location>
</feature>
<dbReference type="PANTHER" id="PTHR21538:SF23">
    <property type="entry name" value="ANILLIN"/>
    <property type="match status" value="1"/>
</dbReference>
<dbReference type="InterPro" id="IPR001849">
    <property type="entry name" value="PH_domain"/>
</dbReference>
<keyword evidence="1" id="KW-0175">Coiled coil</keyword>
<feature type="compositionally biased region" description="Low complexity" evidence="5">
    <location>
        <begin position="627"/>
        <end position="636"/>
    </location>
</feature>
<dbReference type="InterPro" id="IPR051364">
    <property type="entry name" value="Cytokinesis/Rho-signaling"/>
</dbReference>
<dbReference type="CDD" id="cd01263">
    <property type="entry name" value="PH_anillin"/>
    <property type="match status" value="1"/>
</dbReference>
<dbReference type="GO" id="GO:0032059">
    <property type="term" value="C:bleb"/>
    <property type="evidence" value="ECO:0007669"/>
    <property type="project" value="UniProtKB-SubCell"/>
</dbReference>
<feature type="compositionally biased region" description="Low complexity" evidence="5">
    <location>
        <begin position="240"/>
        <end position="254"/>
    </location>
</feature>
<dbReference type="GO" id="GO:0005826">
    <property type="term" value="C:actomyosin contractile ring"/>
    <property type="evidence" value="ECO:0007669"/>
    <property type="project" value="TreeGrafter"/>
</dbReference>
<feature type="compositionally biased region" description="Basic and acidic residues" evidence="5">
    <location>
        <begin position="346"/>
        <end position="360"/>
    </location>
</feature>
<dbReference type="GO" id="GO:0031106">
    <property type="term" value="P:septin ring organization"/>
    <property type="evidence" value="ECO:0007669"/>
    <property type="project" value="TreeGrafter"/>
</dbReference>
<dbReference type="InterPro" id="IPR031970">
    <property type="entry name" value="Anillin_N"/>
</dbReference>
<feature type="domain" description="PH" evidence="6">
    <location>
        <begin position="917"/>
        <end position="1044"/>
    </location>
</feature>
<feature type="compositionally biased region" description="Basic and acidic residues" evidence="5">
    <location>
        <begin position="376"/>
        <end position="422"/>
    </location>
</feature>
<proteinExistence type="predicted"/>
<dbReference type="PANTHER" id="PTHR21538">
    <property type="entry name" value="ANILLIN/RHOTEKIN RTKN"/>
    <property type="match status" value="1"/>
</dbReference>
<feature type="region of interest" description="Disordered" evidence="5">
    <location>
        <begin position="328"/>
        <end position="583"/>
    </location>
</feature>
<comment type="subcellular location">
    <subcellularLocation>
        <location evidence="2">Cell projection</location>
        <location evidence="2">Bleb</location>
    </subcellularLocation>
</comment>
<evidence type="ECO:0000256" key="2">
    <source>
        <dbReference type="ARBA" id="ARBA00043945"/>
    </source>
</evidence>
<feature type="compositionally biased region" description="Basic and acidic residues" evidence="5">
    <location>
        <begin position="524"/>
        <end position="553"/>
    </location>
</feature>
<dbReference type="GO" id="GO:0000915">
    <property type="term" value="P:actomyosin contractile ring assembly"/>
    <property type="evidence" value="ECO:0007669"/>
    <property type="project" value="TreeGrafter"/>
</dbReference>
<accession>A0A8K0A5S7</accession>
<reference evidence="7" key="1">
    <citation type="submission" date="2022-01" db="EMBL/GenBank/DDBJ databases">
        <authorList>
            <person name="Braso-Vives M."/>
        </authorList>
    </citation>
    <scope>NUCLEOTIDE SEQUENCE</scope>
</reference>
<feature type="compositionally biased region" description="Acidic residues" evidence="5">
    <location>
        <begin position="456"/>
        <end position="468"/>
    </location>
</feature>
<feature type="compositionally biased region" description="Low complexity" evidence="5">
    <location>
        <begin position="569"/>
        <end position="581"/>
    </location>
</feature>
<feature type="region of interest" description="Disordered" evidence="5">
    <location>
        <begin position="604"/>
        <end position="638"/>
    </location>
</feature>
<organism evidence="7 8">
    <name type="scientific">Branchiostoma lanceolatum</name>
    <name type="common">Common lancelet</name>
    <name type="synonym">Amphioxus lanceolatum</name>
    <dbReference type="NCBI Taxonomy" id="7740"/>
    <lineage>
        <taxon>Eukaryota</taxon>
        <taxon>Metazoa</taxon>
        <taxon>Chordata</taxon>
        <taxon>Cephalochordata</taxon>
        <taxon>Leptocardii</taxon>
        <taxon>Amphioxiformes</taxon>
        <taxon>Branchiostomatidae</taxon>
        <taxon>Branchiostoma</taxon>
    </lineage>
</organism>
<dbReference type="Pfam" id="PF16018">
    <property type="entry name" value="Anillin_N"/>
    <property type="match status" value="1"/>
</dbReference>
<comment type="function">
    <text evidence="3">Required for cytokinesis. Essential for the structural integrity of the cleavage furrow and for completion of cleavage furrow ingression. Plays a role in bleb assembly during metaphase and anaphase of mitosis. May play a significant role in podocyte cell migration.</text>
</comment>
<evidence type="ECO:0000313" key="8">
    <source>
        <dbReference type="Proteomes" id="UP000838412"/>
    </source>
</evidence>
<keyword evidence="8" id="KW-1185">Reference proteome</keyword>
<evidence type="ECO:0000259" key="6">
    <source>
        <dbReference type="SMART" id="SM00233"/>
    </source>
</evidence>
<dbReference type="GO" id="GO:0000281">
    <property type="term" value="P:mitotic cytokinesis"/>
    <property type="evidence" value="ECO:0007669"/>
    <property type="project" value="TreeGrafter"/>
</dbReference>
<dbReference type="Gene3D" id="2.30.29.30">
    <property type="entry name" value="Pleckstrin-homology domain (PH domain)/Phosphotyrosine-binding domain (PTB)"/>
    <property type="match status" value="1"/>
</dbReference>
<sequence>MDPFTEKLLERTRQRRELLAQKMAERPTPTPRKRMLERMPLRETENVQDNQDEDSPNKKPRAHDTDQTEVKTAAVEKLLGKSGGHGTTGLRSRMQELASQRRKWERGEVSVEQETPTAPSSVDQPLSPTPKPRAQPASGSSSSRGRFAHLAAKHSSFEDDTHNQGFVAMHREETKKQAPKAPAQTSVQKRQAPSVPKEEPQKKSANTGGGFWGGKEPRLSVSESKPIHKPTVKTTENKKPTSAPASDKPAPSSPFVSGRAALFDKQAPKQTATKIVKETKPPVKISHPPTNDTNGEVVEEKPVSVRFAAQLFAAQEEKAKREAKNTWLVQKEKLKQPAKPAGNGRFGDRTPAKEPVKETPVEQSTSAKKGGPATKSVHDRLREAAQNRHRENDPAAQMKKEREAELSQLKNRWEKWGVKKDEPSEESSAAPKTESTAPCFTPWDKPKQRQQKPEPESEDDSDEEEMSGVEESSDKTKESEVPSAEEEEEEEEDEDEEDEESNTTKALDDLLDEVIDSPPVKDPTPPRKQEPRKQEPCKQESRKQEPRRQEKAKKVAFAAESATPKIPKSSSAESVVPSSVEQVEERPLMYSLECYRSMRKSKSRPNGVKTIVRNHKPASITSDDDNAAPSPEVPARPARRVPIKDKVKHLMEQVASQQTIVHQASQALNVCRDVEHGKGSAEEVEAERLLLIATQRRLALLAETQRLKNLGPDGEREAMEEAKPCRGTLTITDIKLPLKGEFLFSLKEGNVPGDDFFFCLIYNGPEKVIPTMMLSTADKIAGDSLWFTNHIVLNDINSNFDVKIEVYNMRMKRLKPDSQQKSALGSLLGMPSPKLKNLAPKKIFTNIMGKDSSMSPLLRSLGGPSTVRNSNFVLMGETHIRLCDVRKTQFTLDKVPFLSPLQGHVQVRIHCHMDSGVEERGFLTMFQDVGGFGSWHRRWCVLSNWRLAYWTYPDDERRKDPIGVIDVGQCITKNITTVSREWCARPNTIEILCSRSVKDDDKDTIVDTVDWKNKKVTTKHWISADTKEERIQWIAQLNKALTNLRMWSARN</sequence>